<reference evidence="1" key="2">
    <citation type="submission" date="2025-08" db="UniProtKB">
        <authorList>
            <consortium name="Ensembl"/>
        </authorList>
    </citation>
    <scope>IDENTIFICATION</scope>
</reference>
<accession>A0AAY4BNX0</accession>
<dbReference type="Proteomes" id="UP000694580">
    <property type="component" value="Chromosome 9"/>
</dbReference>
<evidence type="ECO:0000313" key="2">
    <source>
        <dbReference type="Proteomes" id="UP000694580"/>
    </source>
</evidence>
<keyword evidence="2" id="KW-1185">Reference proteome</keyword>
<organism evidence="1 2">
    <name type="scientific">Denticeps clupeoides</name>
    <name type="common">denticle herring</name>
    <dbReference type="NCBI Taxonomy" id="299321"/>
    <lineage>
        <taxon>Eukaryota</taxon>
        <taxon>Metazoa</taxon>
        <taxon>Chordata</taxon>
        <taxon>Craniata</taxon>
        <taxon>Vertebrata</taxon>
        <taxon>Euteleostomi</taxon>
        <taxon>Actinopterygii</taxon>
        <taxon>Neopterygii</taxon>
        <taxon>Teleostei</taxon>
        <taxon>Clupei</taxon>
        <taxon>Clupeiformes</taxon>
        <taxon>Denticipitoidei</taxon>
        <taxon>Denticipitidae</taxon>
        <taxon>Denticeps</taxon>
    </lineage>
</organism>
<dbReference type="AlphaFoldDB" id="A0AAY4BNX0"/>
<name>A0AAY4BNX0_9TELE</name>
<protein>
    <submittedName>
        <fullName evidence="1">Uncharacterized protein</fullName>
    </submittedName>
</protein>
<proteinExistence type="predicted"/>
<sequence length="90" mass="10486">MTRVQVHTSGLFFRDCNLPAFRHFFITDDLTVNKAVNRSHLTHRQDNRIYFSLCFYKYIACLNSMPGFVVVSFPLAVCRGKINCYIMSLD</sequence>
<evidence type="ECO:0000313" key="1">
    <source>
        <dbReference type="Ensembl" id="ENSDCDP00010022679.1"/>
    </source>
</evidence>
<dbReference type="Ensembl" id="ENSDCDT00010027163.1">
    <property type="protein sequence ID" value="ENSDCDP00010022679.1"/>
    <property type="gene ID" value="ENSDCDG00010013474.1"/>
</dbReference>
<reference evidence="1 2" key="1">
    <citation type="submission" date="2020-06" db="EMBL/GenBank/DDBJ databases">
        <authorList>
            <consortium name="Wellcome Sanger Institute Data Sharing"/>
        </authorList>
    </citation>
    <scope>NUCLEOTIDE SEQUENCE [LARGE SCALE GENOMIC DNA]</scope>
</reference>
<reference evidence="1" key="3">
    <citation type="submission" date="2025-09" db="UniProtKB">
        <authorList>
            <consortium name="Ensembl"/>
        </authorList>
    </citation>
    <scope>IDENTIFICATION</scope>
</reference>